<dbReference type="Pfam" id="PF13289">
    <property type="entry name" value="SIR2_2"/>
    <property type="match status" value="1"/>
</dbReference>
<organism evidence="1 2">
    <name type="scientific">Streptococcus oralis</name>
    <dbReference type="NCBI Taxonomy" id="1303"/>
    <lineage>
        <taxon>Bacteria</taxon>
        <taxon>Bacillati</taxon>
        <taxon>Bacillota</taxon>
        <taxon>Bacilli</taxon>
        <taxon>Lactobacillales</taxon>
        <taxon>Streptococcaceae</taxon>
        <taxon>Streptococcus</taxon>
    </lineage>
</organism>
<protein>
    <submittedName>
        <fullName evidence="1">Uncharacterized protein</fullName>
    </submittedName>
</protein>
<evidence type="ECO:0000313" key="1">
    <source>
        <dbReference type="EMBL" id="RSI69427.1"/>
    </source>
</evidence>
<proteinExistence type="predicted"/>
<dbReference type="AlphaFoldDB" id="A0A428BUZ0"/>
<dbReference type="Proteomes" id="UP000267593">
    <property type="component" value="Unassembled WGS sequence"/>
</dbReference>
<reference evidence="1 2" key="1">
    <citation type="submission" date="2018-11" db="EMBL/GenBank/DDBJ databases">
        <title>Species Designations Belie Phenotypic and Genotypic Heterogeneity in Oral Streptococci.</title>
        <authorList>
            <person name="Velsko I."/>
        </authorList>
    </citation>
    <scope>NUCLEOTIDE SEQUENCE [LARGE SCALE GENOMIC DNA]</scope>
    <source>
        <strain evidence="1 2">BCC63</strain>
    </source>
</reference>
<name>A0A428BUZ0_STROR</name>
<dbReference type="EMBL" id="RJNJ01000001">
    <property type="protein sequence ID" value="RSI69427.1"/>
    <property type="molecule type" value="Genomic_DNA"/>
</dbReference>
<sequence>MNIDSEEFEPIFMDIKERYLSGVNFPKLIVGTGLSIAMNIPGMAKLAEKLEKSFESISDLELQEQWNKYKGKIKDEGLEAALLDVSISEESLVETIREITSEFILDEEYVRHFNILNEVSGFEKLLKYLLGTVSVNNQVIDIMTPNYDRIIELICDKLKLSTTLGFSGNMYQTFNENILKQPYDFFSKSVPLVRLFKPHGSVNWIKKNDREYQINDYQLLKDNKRYIDIIAPGSMKYKSGMINGIFRCHREIFNELITDSKKNFSIFIYGYGFNDQHFNTVFEDTQKDVVVLTRTIKQSFLDRAMKNENWTLFYKYEEKESGTEEGSYMVYKGKKYNINKELWDINVFSQTFLG</sequence>
<gene>
    <name evidence="1" type="ORF">D8863_00065</name>
</gene>
<accession>A0A428BUZ0</accession>
<dbReference type="RefSeq" id="WP_125440739.1">
    <property type="nucleotide sequence ID" value="NZ_RJNJ01000001.1"/>
</dbReference>
<comment type="caution">
    <text evidence="1">The sequence shown here is derived from an EMBL/GenBank/DDBJ whole genome shotgun (WGS) entry which is preliminary data.</text>
</comment>
<evidence type="ECO:0000313" key="2">
    <source>
        <dbReference type="Proteomes" id="UP000267593"/>
    </source>
</evidence>